<accession>A0A511X470</accession>
<name>A0A511X470_9BACI</name>
<comment type="caution">
    <text evidence="1">The sequence shown here is derived from an EMBL/GenBank/DDBJ whole genome shotgun (WGS) entry which is preliminary data.</text>
</comment>
<reference evidence="1 2" key="1">
    <citation type="submission" date="2019-07" db="EMBL/GenBank/DDBJ databases">
        <title>Whole genome shotgun sequence of Halolactibacillus alkaliphilus NBRC 103919.</title>
        <authorList>
            <person name="Hosoyama A."/>
            <person name="Uohara A."/>
            <person name="Ohji S."/>
            <person name="Ichikawa N."/>
        </authorList>
    </citation>
    <scope>NUCLEOTIDE SEQUENCE [LARGE SCALE GENOMIC DNA]</scope>
    <source>
        <strain evidence="1 2">NBRC 103919</strain>
    </source>
</reference>
<dbReference type="OrthoDB" id="2168541at2"/>
<dbReference type="PROSITE" id="PS51257">
    <property type="entry name" value="PROKAR_LIPOPROTEIN"/>
    <property type="match status" value="1"/>
</dbReference>
<dbReference type="Proteomes" id="UP000321400">
    <property type="component" value="Unassembled WGS sequence"/>
</dbReference>
<protein>
    <submittedName>
        <fullName evidence="1">Uncharacterized protein</fullName>
    </submittedName>
</protein>
<evidence type="ECO:0000313" key="2">
    <source>
        <dbReference type="Proteomes" id="UP000321400"/>
    </source>
</evidence>
<dbReference type="RefSeq" id="WP_089803387.1">
    <property type="nucleotide sequence ID" value="NZ_BJYE01000037.1"/>
</dbReference>
<gene>
    <name evidence="1" type="ORF">HAL01_21790</name>
</gene>
<organism evidence="1 2">
    <name type="scientific">Halolactibacillus alkaliphilus</name>
    <dbReference type="NCBI Taxonomy" id="442899"/>
    <lineage>
        <taxon>Bacteria</taxon>
        <taxon>Bacillati</taxon>
        <taxon>Bacillota</taxon>
        <taxon>Bacilli</taxon>
        <taxon>Bacillales</taxon>
        <taxon>Bacillaceae</taxon>
        <taxon>Halolactibacillus</taxon>
    </lineage>
</organism>
<evidence type="ECO:0000313" key="1">
    <source>
        <dbReference type="EMBL" id="GEN57715.1"/>
    </source>
</evidence>
<proteinExistence type="predicted"/>
<dbReference type="EMBL" id="BJYE01000037">
    <property type="protein sequence ID" value="GEN57715.1"/>
    <property type="molecule type" value="Genomic_DNA"/>
</dbReference>
<keyword evidence="2" id="KW-1185">Reference proteome</keyword>
<sequence>MKKVITILLTIIVGISLTGCGEDSQSTSYPELSYIDNHIEVDQYDMVVETDNDGSRVLFFSADGEKRFKSVYVKETTHLKLINIYDGGEPLINERIND</sequence>
<dbReference type="AlphaFoldDB" id="A0A511X470"/>